<dbReference type="EMBL" id="VMFF01000024">
    <property type="protein sequence ID" value="TSC65869.1"/>
    <property type="molecule type" value="Genomic_DNA"/>
</dbReference>
<evidence type="ECO:0000313" key="7">
    <source>
        <dbReference type="Proteomes" id="UP000319613"/>
    </source>
</evidence>
<sequence length="335" mass="38597">MNPNLIYILIALVILGFAGLFWFVARLSKAKPQDDQSMKLMIEWMKQIKDGTDQTRQEMQKSINTTNKEINERLDNAAKVIGTVSKELGQMQQIGKSLSYVQDFLLSAKKRGTIGEQIMEEMLRQSLPRNMYEIQFRFRTGETADSIVRVNDRLLAMDSKFSMENYRAYINSETDEQRDAMRKIFIRDVKKRVEEISKKYILPEEGTLDFALMYVPADGVFNEISDDVEVYEYARTKHVHIVSPSTFYYFLQVILIGLQGARISEHAQHILQVIQGLKQDSEKFTVNLSVLTKHVTNAKSTLDLVGSGYERIHNKIEEVASLKIEEPEEPVKLID</sequence>
<keyword evidence="4" id="KW-0233">DNA recombination</keyword>
<keyword evidence="5" id="KW-0812">Transmembrane</keyword>
<accession>A0A554JC22</accession>
<reference evidence="6 7" key="1">
    <citation type="submission" date="2017-07" db="EMBL/GenBank/DDBJ databases">
        <title>Mechanisms for carbon and nitrogen cycling indicate functional differentiation within the Candidate Phyla Radiation.</title>
        <authorList>
            <person name="Danczak R.E."/>
            <person name="Johnston M.D."/>
            <person name="Kenah C."/>
            <person name="Slattery M."/>
            <person name="Wrighton K.C."/>
            <person name="Wilkins M.J."/>
        </authorList>
    </citation>
    <scope>NUCLEOTIDE SEQUENCE [LARGE SCALE GENOMIC DNA]</scope>
    <source>
        <strain evidence="6">Gr01-1014_77</strain>
    </source>
</reference>
<evidence type="ECO:0000313" key="6">
    <source>
        <dbReference type="EMBL" id="TSC65869.1"/>
    </source>
</evidence>
<proteinExistence type="inferred from homology"/>
<comment type="function">
    <text evidence="1">Involved in DNA recombination.</text>
</comment>
<dbReference type="GO" id="GO:0006310">
    <property type="term" value="P:DNA recombination"/>
    <property type="evidence" value="ECO:0007669"/>
    <property type="project" value="UniProtKB-KW"/>
</dbReference>
<dbReference type="Proteomes" id="UP000319613">
    <property type="component" value="Unassembled WGS sequence"/>
</dbReference>
<keyword evidence="5" id="KW-1133">Transmembrane helix</keyword>
<dbReference type="PANTHER" id="PTHR30563:SF0">
    <property type="entry name" value="DNA RECOMBINATION PROTEIN RMUC"/>
    <property type="match status" value="1"/>
</dbReference>
<name>A0A554JC22_9BACT</name>
<dbReference type="AlphaFoldDB" id="A0A554JC22"/>
<keyword evidence="3" id="KW-0175">Coiled coil</keyword>
<comment type="caution">
    <text evidence="6">The sequence shown here is derived from an EMBL/GenBank/DDBJ whole genome shotgun (WGS) entry which is preliminary data.</text>
</comment>
<evidence type="ECO:0000256" key="3">
    <source>
        <dbReference type="ARBA" id="ARBA00023054"/>
    </source>
</evidence>
<feature type="transmembrane region" description="Helical" evidence="5">
    <location>
        <begin position="6"/>
        <end position="25"/>
    </location>
</feature>
<evidence type="ECO:0000256" key="5">
    <source>
        <dbReference type="SAM" id="Phobius"/>
    </source>
</evidence>
<organism evidence="6 7">
    <name type="scientific">Candidatus Doudnabacteria bacterium Gr01-1014_77</name>
    <dbReference type="NCBI Taxonomy" id="2017133"/>
    <lineage>
        <taxon>Bacteria</taxon>
        <taxon>Candidatus Doudnaibacteriota</taxon>
    </lineage>
</organism>
<evidence type="ECO:0000256" key="2">
    <source>
        <dbReference type="ARBA" id="ARBA00009840"/>
    </source>
</evidence>
<gene>
    <name evidence="6" type="ORF">G01um101477_311</name>
</gene>
<dbReference type="InterPro" id="IPR003798">
    <property type="entry name" value="DNA_recombination_RmuC"/>
</dbReference>
<keyword evidence="5" id="KW-0472">Membrane</keyword>
<evidence type="ECO:0000256" key="1">
    <source>
        <dbReference type="ARBA" id="ARBA00003416"/>
    </source>
</evidence>
<dbReference type="Pfam" id="PF02646">
    <property type="entry name" value="RmuC"/>
    <property type="match status" value="1"/>
</dbReference>
<comment type="similarity">
    <text evidence="2">Belongs to the RmuC family.</text>
</comment>
<dbReference type="PANTHER" id="PTHR30563">
    <property type="entry name" value="DNA RECOMBINATION PROTEIN RMUC"/>
    <property type="match status" value="1"/>
</dbReference>
<protein>
    <submittedName>
        <fullName evidence="6">DNA recombination protein RmuC</fullName>
    </submittedName>
</protein>
<evidence type="ECO:0000256" key="4">
    <source>
        <dbReference type="ARBA" id="ARBA00023172"/>
    </source>
</evidence>